<dbReference type="Pfam" id="PF02353">
    <property type="entry name" value="CMAS"/>
    <property type="match status" value="1"/>
</dbReference>
<name>A0A914WAX1_9BILA</name>
<keyword evidence="3" id="KW-0808">Transferase</keyword>
<keyword evidence="6" id="KW-1185">Reference proteome</keyword>
<dbReference type="PIRSF" id="PIRSF003085">
    <property type="entry name" value="CMAS"/>
    <property type="match status" value="1"/>
</dbReference>
<evidence type="ECO:0000256" key="5">
    <source>
        <dbReference type="ARBA" id="ARBA00023098"/>
    </source>
</evidence>
<dbReference type="AlphaFoldDB" id="A0A914WAX1"/>
<dbReference type="PANTHER" id="PTHR43667:SF2">
    <property type="entry name" value="FATTY ACID C-METHYL TRANSFERASE"/>
    <property type="match status" value="1"/>
</dbReference>
<sequence length="425" mass="48922">MVVPTAEKSVFTSYHFLLQLLILPVIKRFLRQSVKTGYLRVLIAKTGEELTFGDETMKADAVTVTIVHPVSFLLRLLFDPRMGLGEAYMAGEWSVTPSLQAFFNLLIRNKPARKTAGGSSSLLTRVTCALTRRLGWLTNYMFHLLRPNTILGSRRNIREHYDLGNDMFQLFLDESMTYSCGFFNSPQDTLHKAQLNKLDEVIDKLQLKATDHVLEIGFGWGSCAIRAVQRTGCRWTGLTISEQQLEMAQERVRKLGLQDRIELKFLDYRLEEAKYDKVVAIEMIEAVGHEYLPTFFATIRDRLKPGGQACLQCITIPDSQYDKYTKSSDFIRKHIFPGGHLPCLRVIGECLPADLKWIKTTQHGRDYSTTLDMWNETWLAKKAEILKLGYSDVFFRKWQYYFCLCSSLFASDYIDTIQILLKRDQ</sequence>
<evidence type="ECO:0000313" key="7">
    <source>
        <dbReference type="WBParaSite" id="PSAMB.scaffold363size54468.g5109.t1"/>
    </source>
</evidence>
<evidence type="ECO:0000313" key="6">
    <source>
        <dbReference type="Proteomes" id="UP000887566"/>
    </source>
</evidence>
<dbReference type="PANTHER" id="PTHR43667">
    <property type="entry name" value="CYCLOPROPANE-FATTY-ACYL-PHOSPHOLIPID SYNTHASE"/>
    <property type="match status" value="1"/>
</dbReference>
<dbReference type="InterPro" id="IPR029063">
    <property type="entry name" value="SAM-dependent_MTases_sf"/>
</dbReference>
<evidence type="ECO:0000256" key="3">
    <source>
        <dbReference type="ARBA" id="ARBA00022679"/>
    </source>
</evidence>
<dbReference type="GO" id="GO:0008610">
    <property type="term" value="P:lipid biosynthetic process"/>
    <property type="evidence" value="ECO:0007669"/>
    <property type="project" value="InterPro"/>
</dbReference>
<keyword evidence="5" id="KW-0443">Lipid metabolism</keyword>
<evidence type="ECO:0000256" key="4">
    <source>
        <dbReference type="ARBA" id="ARBA00022691"/>
    </source>
</evidence>
<accession>A0A914WAX1</accession>
<keyword evidence="2" id="KW-0489">Methyltransferase</keyword>
<dbReference type="WBParaSite" id="PSAMB.scaffold363size54468.g5109.t1">
    <property type="protein sequence ID" value="PSAMB.scaffold363size54468.g5109.t1"/>
    <property type="gene ID" value="PSAMB.scaffold363size54468.g5109"/>
</dbReference>
<dbReference type="Gene3D" id="3.40.50.150">
    <property type="entry name" value="Vaccinia Virus protein VP39"/>
    <property type="match status" value="1"/>
</dbReference>
<dbReference type="InterPro" id="IPR003333">
    <property type="entry name" value="CMAS"/>
</dbReference>
<evidence type="ECO:0000256" key="2">
    <source>
        <dbReference type="ARBA" id="ARBA00022603"/>
    </source>
</evidence>
<protein>
    <submittedName>
        <fullName evidence="7">Cyclopropane-fatty-acyl-phospholipid synthase</fullName>
    </submittedName>
</protein>
<dbReference type="InterPro" id="IPR050723">
    <property type="entry name" value="CFA/CMAS"/>
</dbReference>
<comment type="similarity">
    <text evidence="1">Belongs to the CFA/CMAS family.</text>
</comment>
<proteinExistence type="inferred from homology"/>
<dbReference type="Proteomes" id="UP000887566">
    <property type="component" value="Unplaced"/>
</dbReference>
<dbReference type="SUPFAM" id="SSF53335">
    <property type="entry name" value="S-adenosyl-L-methionine-dependent methyltransferases"/>
    <property type="match status" value="1"/>
</dbReference>
<organism evidence="6 7">
    <name type="scientific">Plectus sambesii</name>
    <dbReference type="NCBI Taxonomy" id="2011161"/>
    <lineage>
        <taxon>Eukaryota</taxon>
        <taxon>Metazoa</taxon>
        <taxon>Ecdysozoa</taxon>
        <taxon>Nematoda</taxon>
        <taxon>Chromadorea</taxon>
        <taxon>Plectida</taxon>
        <taxon>Plectina</taxon>
        <taxon>Plectoidea</taxon>
        <taxon>Plectidae</taxon>
        <taxon>Plectus</taxon>
    </lineage>
</organism>
<evidence type="ECO:0000256" key="1">
    <source>
        <dbReference type="ARBA" id="ARBA00010815"/>
    </source>
</evidence>
<dbReference type="GO" id="GO:0032259">
    <property type="term" value="P:methylation"/>
    <property type="evidence" value="ECO:0007669"/>
    <property type="project" value="UniProtKB-KW"/>
</dbReference>
<dbReference type="CDD" id="cd02440">
    <property type="entry name" value="AdoMet_MTases"/>
    <property type="match status" value="1"/>
</dbReference>
<reference evidence="7" key="1">
    <citation type="submission" date="2022-11" db="UniProtKB">
        <authorList>
            <consortium name="WormBaseParasite"/>
        </authorList>
    </citation>
    <scope>IDENTIFICATION</scope>
</reference>
<dbReference type="GO" id="GO:0008168">
    <property type="term" value="F:methyltransferase activity"/>
    <property type="evidence" value="ECO:0007669"/>
    <property type="project" value="UniProtKB-KW"/>
</dbReference>
<keyword evidence="4" id="KW-0949">S-adenosyl-L-methionine</keyword>